<evidence type="ECO:0000256" key="1">
    <source>
        <dbReference type="SAM" id="MobiDB-lite"/>
    </source>
</evidence>
<protein>
    <submittedName>
        <fullName evidence="2">Uncharacterized protein</fullName>
    </submittedName>
</protein>
<organism evidence="2 3">
    <name type="scientific">Purpureocillium lilacinum</name>
    <name type="common">Paecilomyces lilacinus</name>
    <dbReference type="NCBI Taxonomy" id="33203"/>
    <lineage>
        <taxon>Eukaryota</taxon>
        <taxon>Fungi</taxon>
        <taxon>Dikarya</taxon>
        <taxon>Ascomycota</taxon>
        <taxon>Pezizomycotina</taxon>
        <taxon>Sordariomycetes</taxon>
        <taxon>Hypocreomycetidae</taxon>
        <taxon>Hypocreales</taxon>
        <taxon>Ophiocordycipitaceae</taxon>
        <taxon>Purpureocillium</taxon>
    </lineage>
</organism>
<dbReference type="EMBL" id="LCWV01000002">
    <property type="protein sequence ID" value="PWI75287.1"/>
    <property type="molecule type" value="Genomic_DNA"/>
</dbReference>
<name>A0A2U3EL94_PURLI</name>
<reference evidence="2 3" key="1">
    <citation type="journal article" date="2016" name="Front. Microbiol.">
        <title>Genome and transcriptome sequences reveal the specific parasitism of the nematophagous Purpureocillium lilacinum 36-1.</title>
        <authorList>
            <person name="Xie J."/>
            <person name="Li S."/>
            <person name="Mo C."/>
            <person name="Xiao X."/>
            <person name="Peng D."/>
            <person name="Wang G."/>
            <person name="Xiao Y."/>
        </authorList>
    </citation>
    <scope>NUCLEOTIDE SEQUENCE [LARGE SCALE GENOMIC DNA]</scope>
    <source>
        <strain evidence="2 3">36-1</strain>
    </source>
</reference>
<dbReference type="Proteomes" id="UP000245956">
    <property type="component" value="Unassembled WGS sequence"/>
</dbReference>
<comment type="caution">
    <text evidence="2">The sequence shown here is derived from an EMBL/GenBank/DDBJ whole genome shotgun (WGS) entry which is preliminary data.</text>
</comment>
<sequence length="109" mass="11000">MHLGLVQPEANPRPGEAPAWREQVAYGGGAAGHVEDARSNSFSSSSSSSSSSNGLVAWHGCRGSQADTCVPGAAARKTEGWGPSAPSLDVIDIEKGTVDADAVPGVQPS</sequence>
<proteinExistence type="predicted"/>
<dbReference type="AlphaFoldDB" id="A0A2U3EL94"/>
<evidence type="ECO:0000313" key="3">
    <source>
        <dbReference type="Proteomes" id="UP000245956"/>
    </source>
</evidence>
<feature type="compositionally biased region" description="Low complexity" evidence="1">
    <location>
        <begin position="39"/>
        <end position="53"/>
    </location>
</feature>
<gene>
    <name evidence="2" type="ORF">PCL_05945</name>
</gene>
<feature type="region of interest" description="Disordered" evidence="1">
    <location>
        <begin position="27"/>
        <end position="56"/>
    </location>
</feature>
<accession>A0A2U3EL94</accession>
<evidence type="ECO:0000313" key="2">
    <source>
        <dbReference type="EMBL" id="PWI75287.1"/>
    </source>
</evidence>